<organism evidence="1 2">
    <name type="scientific">Nonlabens arenilitoris</name>
    <dbReference type="NCBI Taxonomy" id="1217969"/>
    <lineage>
        <taxon>Bacteria</taxon>
        <taxon>Pseudomonadati</taxon>
        <taxon>Bacteroidota</taxon>
        <taxon>Flavobacteriia</taxon>
        <taxon>Flavobacteriales</taxon>
        <taxon>Flavobacteriaceae</taxon>
        <taxon>Nonlabens</taxon>
    </lineage>
</organism>
<dbReference type="RefSeq" id="WP_105070251.1">
    <property type="nucleotide sequence ID" value="NZ_MTPW01000001.1"/>
</dbReference>
<proteinExistence type="predicted"/>
<name>A0A2S7U908_9FLAO</name>
<comment type="caution">
    <text evidence="1">The sequence shown here is derived from an EMBL/GenBank/DDBJ whole genome shotgun (WGS) entry which is preliminary data.</text>
</comment>
<reference evidence="1 2" key="1">
    <citation type="submission" date="2017-01" db="EMBL/GenBank/DDBJ databases">
        <title>Trade-off between light-utilization and light-protection in marine flavobacteria.</title>
        <authorList>
            <person name="Kumagai Y."/>
            <person name="Yoshizawa S."/>
            <person name="Kogure K."/>
            <person name="Iwasaki W."/>
        </authorList>
    </citation>
    <scope>NUCLEOTIDE SEQUENCE [LARGE SCALE GENOMIC DNA]</scope>
    <source>
        <strain evidence="1 2">KCTC 32109</strain>
    </source>
</reference>
<dbReference type="GO" id="GO:0003697">
    <property type="term" value="F:single-stranded DNA binding"/>
    <property type="evidence" value="ECO:0007669"/>
    <property type="project" value="InterPro"/>
</dbReference>
<dbReference type="Gene3D" id="3.40.50.300">
    <property type="entry name" value="P-loop containing nucleotide triphosphate hydrolases"/>
    <property type="match status" value="1"/>
</dbReference>
<evidence type="ECO:0000313" key="1">
    <source>
        <dbReference type="EMBL" id="PQJ31100.1"/>
    </source>
</evidence>
<sequence>MQTEINGFKIDKFNVHGIKVGDRTSTCPECSEHRQPINQKQKCMSVFWDTGLGYCNHCGSRVQLHTYKRKEESVQYNIPKLKENYDHVSNQAKEYFKSRGISEKTIQDLKITSNNSWMPKANKEIEVIEFNYFLNGILTNIKSRGKNKDFKFEKSCEIILYNFDAILNSSTCVLVEGEFDALAYHESGVKNVSSVPNGFTLPRADGSSTIQTGYLDHYYQVFENKEKVYLAFDNDIAGNEGQKEFIRRIGAEKCFTIDFKDCKDANEYLLKYGKEELAKTITAAEPVPLEDIIQINDIKDDLIDFWKNGAPKGKTIGLADFDDVASFETKQYTLFLSAPGSGKSEFLDYVIAKLALRYGDKFGICSTENKPLKYHYDKIFKKIFGSRPSEDQIESEQVHQAFNFIQDHFIHVEKQKRYYLEDILAKFAELVKRKGCRYFVLDPFNKIKLKSVPRSNVNEYTEEYHALLDEFCNKYDAHIFLVLHPNKLTRKKLSADVLSEKTFIMPTAYDAKGGGEHFDMSYNIIGMVRDFERDIVHVRTLKWKFQHLGKAGEDVYLKWNMNNGRYELINGYFDENSTEIPSATWDNQNWLETNPLAIENNIMPQSYTDQQNDINLDTILEDPDCPF</sequence>
<dbReference type="InterPro" id="IPR034154">
    <property type="entry name" value="TOPRIM_DnaG/twinkle"/>
</dbReference>
<dbReference type="PANTHER" id="PTHR12873:SF0">
    <property type="entry name" value="TWINKLE MTDNA HELICASE"/>
    <property type="match status" value="1"/>
</dbReference>
<dbReference type="GO" id="GO:0043139">
    <property type="term" value="F:5'-3' DNA helicase activity"/>
    <property type="evidence" value="ECO:0007669"/>
    <property type="project" value="InterPro"/>
</dbReference>
<protein>
    <recommendedName>
        <fullName evidence="3">SF4 helicase domain-containing protein</fullName>
    </recommendedName>
</protein>
<gene>
    <name evidence="1" type="ORF">BST92_03795</name>
</gene>
<dbReference type="Gene3D" id="3.40.1360.10">
    <property type="match status" value="1"/>
</dbReference>
<dbReference type="CDD" id="cd01029">
    <property type="entry name" value="TOPRIM_primases"/>
    <property type="match status" value="1"/>
</dbReference>
<evidence type="ECO:0008006" key="3">
    <source>
        <dbReference type="Google" id="ProtNLM"/>
    </source>
</evidence>
<keyword evidence="2" id="KW-1185">Reference proteome</keyword>
<dbReference type="InterPro" id="IPR027417">
    <property type="entry name" value="P-loop_NTPase"/>
</dbReference>
<dbReference type="Pfam" id="PF13155">
    <property type="entry name" value="Toprim_2"/>
    <property type="match status" value="1"/>
</dbReference>
<dbReference type="AlphaFoldDB" id="A0A2S7U908"/>
<accession>A0A2S7U908</accession>
<dbReference type="PANTHER" id="PTHR12873">
    <property type="entry name" value="T7-LIKE MITOCHONDRIAL DNA HELICASE"/>
    <property type="match status" value="1"/>
</dbReference>
<dbReference type="Proteomes" id="UP000239747">
    <property type="component" value="Unassembled WGS sequence"/>
</dbReference>
<dbReference type="SUPFAM" id="SSF52540">
    <property type="entry name" value="P-loop containing nucleoside triphosphate hydrolases"/>
    <property type="match status" value="1"/>
</dbReference>
<evidence type="ECO:0000313" key="2">
    <source>
        <dbReference type="Proteomes" id="UP000239747"/>
    </source>
</evidence>
<dbReference type="SUPFAM" id="SSF56731">
    <property type="entry name" value="DNA primase core"/>
    <property type="match status" value="1"/>
</dbReference>
<dbReference type="EMBL" id="MTPW01000001">
    <property type="protein sequence ID" value="PQJ31100.1"/>
    <property type="molecule type" value="Genomic_DNA"/>
</dbReference>
<dbReference type="InterPro" id="IPR027032">
    <property type="entry name" value="Twinkle-like"/>
</dbReference>
<dbReference type="OrthoDB" id="1038270at2"/>